<feature type="compositionally biased region" description="Basic and acidic residues" evidence="7">
    <location>
        <begin position="166"/>
        <end position="193"/>
    </location>
</feature>
<dbReference type="InterPro" id="IPR024943">
    <property type="entry name" value="Enhancer_polycomb"/>
</dbReference>
<feature type="domain" description="Tudor" evidence="8">
    <location>
        <begin position="362"/>
        <end position="420"/>
    </location>
</feature>
<evidence type="ECO:0000313" key="10">
    <source>
        <dbReference type="RefSeq" id="XP_015886011.2"/>
    </source>
</evidence>
<feature type="compositionally biased region" description="Basic residues" evidence="7">
    <location>
        <begin position="222"/>
        <end position="231"/>
    </location>
</feature>
<dbReference type="KEGG" id="zju:107421307"/>
<reference evidence="10" key="1">
    <citation type="submission" date="2025-08" db="UniProtKB">
        <authorList>
            <consortium name="RefSeq"/>
        </authorList>
    </citation>
    <scope>IDENTIFICATION</scope>
    <source>
        <tissue evidence="10">Seedling</tissue>
    </source>
</reference>
<feature type="compositionally biased region" description="Low complexity" evidence="7">
    <location>
        <begin position="316"/>
        <end position="326"/>
    </location>
</feature>
<evidence type="ECO:0000256" key="3">
    <source>
        <dbReference type="ARBA" id="ARBA00023015"/>
    </source>
</evidence>
<comment type="similarity">
    <text evidence="2 6">Belongs to the enhancer of polycomb family.</text>
</comment>
<feature type="compositionally biased region" description="Basic and acidic residues" evidence="7">
    <location>
        <begin position="141"/>
        <end position="157"/>
    </location>
</feature>
<evidence type="ECO:0000313" key="9">
    <source>
        <dbReference type="Proteomes" id="UP001652623"/>
    </source>
</evidence>
<keyword evidence="9" id="KW-1185">Reference proteome</keyword>
<feature type="region of interest" description="Disordered" evidence="7">
    <location>
        <begin position="140"/>
        <end position="266"/>
    </location>
</feature>
<evidence type="ECO:0000256" key="7">
    <source>
        <dbReference type="SAM" id="MobiDB-lite"/>
    </source>
</evidence>
<evidence type="ECO:0000256" key="4">
    <source>
        <dbReference type="ARBA" id="ARBA00023163"/>
    </source>
</evidence>
<dbReference type="GO" id="GO:0035267">
    <property type="term" value="C:NuA4 histone acetyltransferase complex"/>
    <property type="evidence" value="ECO:0007669"/>
    <property type="project" value="InterPro"/>
</dbReference>
<comment type="subcellular location">
    <subcellularLocation>
        <location evidence="1 6">Nucleus</location>
    </subcellularLocation>
</comment>
<dbReference type="Proteomes" id="UP001652623">
    <property type="component" value="Chromosome 5"/>
</dbReference>
<dbReference type="InterPro" id="IPR002999">
    <property type="entry name" value="Tudor"/>
</dbReference>
<dbReference type="GO" id="GO:0005634">
    <property type="term" value="C:nucleus"/>
    <property type="evidence" value="ECO:0007669"/>
    <property type="project" value="UniProtKB-SubCell"/>
</dbReference>
<dbReference type="InterPro" id="IPR019542">
    <property type="entry name" value="Enhancer_polycomb-like_N"/>
</dbReference>
<evidence type="ECO:0000256" key="2">
    <source>
        <dbReference type="ARBA" id="ARBA00008035"/>
    </source>
</evidence>
<feature type="compositionally biased region" description="Low complexity" evidence="7">
    <location>
        <begin position="63"/>
        <end position="77"/>
    </location>
</feature>
<keyword evidence="5 6" id="KW-0539">Nucleus</keyword>
<name>A0A6P3ZWA9_ZIZJJ</name>
<dbReference type="GO" id="GO:0006357">
    <property type="term" value="P:regulation of transcription by RNA polymerase II"/>
    <property type="evidence" value="ECO:0007669"/>
    <property type="project" value="InterPro"/>
</dbReference>
<dbReference type="PANTHER" id="PTHR14898">
    <property type="entry name" value="ENHANCER OF POLYCOMB"/>
    <property type="match status" value="1"/>
</dbReference>
<feature type="compositionally biased region" description="Basic and acidic residues" evidence="7">
    <location>
        <begin position="438"/>
        <end position="458"/>
    </location>
</feature>
<feature type="region of interest" description="Disordered" evidence="7">
    <location>
        <begin position="316"/>
        <end position="346"/>
    </location>
</feature>
<evidence type="ECO:0000256" key="1">
    <source>
        <dbReference type="ARBA" id="ARBA00004123"/>
    </source>
</evidence>
<evidence type="ECO:0000259" key="8">
    <source>
        <dbReference type="SMART" id="SM00333"/>
    </source>
</evidence>
<feature type="compositionally biased region" description="Basic and acidic residues" evidence="7">
    <location>
        <begin position="44"/>
        <end position="54"/>
    </location>
</feature>
<feature type="compositionally biased region" description="Basic and acidic residues" evidence="7">
    <location>
        <begin position="94"/>
        <end position="104"/>
    </location>
</feature>
<keyword evidence="3 6" id="KW-0805">Transcription regulation</keyword>
<dbReference type="Pfam" id="PF10513">
    <property type="entry name" value="EPL1"/>
    <property type="match status" value="1"/>
</dbReference>
<dbReference type="Gene3D" id="2.30.30.140">
    <property type="match status" value="1"/>
</dbReference>
<organism evidence="9 10">
    <name type="scientific">Ziziphus jujuba</name>
    <name type="common">Chinese jujube</name>
    <name type="synonym">Ziziphus sativa</name>
    <dbReference type="NCBI Taxonomy" id="326968"/>
    <lineage>
        <taxon>Eukaryota</taxon>
        <taxon>Viridiplantae</taxon>
        <taxon>Streptophyta</taxon>
        <taxon>Embryophyta</taxon>
        <taxon>Tracheophyta</taxon>
        <taxon>Spermatophyta</taxon>
        <taxon>Magnoliopsida</taxon>
        <taxon>eudicotyledons</taxon>
        <taxon>Gunneridae</taxon>
        <taxon>Pentapetalae</taxon>
        <taxon>rosids</taxon>
        <taxon>fabids</taxon>
        <taxon>Rosales</taxon>
        <taxon>Rhamnaceae</taxon>
        <taxon>Paliureae</taxon>
        <taxon>Ziziphus</taxon>
    </lineage>
</organism>
<gene>
    <name evidence="10" type="primary">LOC107421307</name>
</gene>
<evidence type="ECO:0000256" key="5">
    <source>
        <dbReference type="ARBA" id="ARBA00023242"/>
    </source>
</evidence>
<dbReference type="GeneID" id="107421307"/>
<keyword evidence="4 6" id="KW-0804">Transcription</keyword>
<dbReference type="FunCoup" id="A0A6P3ZWA9">
    <property type="interactions" value="2053"/>
</dbReference>
<accession>A0A6P3ZWA9</accession>
<evidence type="ECO:0000256" key="6">
    <source>
        <dbReference type="RuleBase" id="RU361124"/>
    </source>
</evidence>
<dbReference type="SMR" id="A0A6P3ZWA9"/>
<protein>
    <recommendedName>
        <fullName evidence="6">Enhancer of polycomb-like protein</fullName>
    </recommendedName>
</protein>
<proteinExistence type="inferred from homology"/>
<sequence length="1688" mass="190940">MENRIENSHGTEIPRKSRSLDLKSLYKSKVVKEATRNKNLKRKTSADDVNDSRDRKKKKSIKEVSLSSLKNVNSNSKKSLDKVHDSTLSSTLYDSKDLKLEGNQKSKSSIGFNSVSSLSLDNNVIQIPKRKRGLVGRKKFKGEDVVKQQGQSDRKINLVDQTSKLSGDESESRTEPRNVECKKDYDDFKENRNNESNSARQSAEEDSRTGHLAVSNCDSSKKKSQRKRSKRKDLAPNSKSAAKVAEPLVDNSSKIGNVSHEDDEENLEENAARMLSSRFDPSCTGFPSNAKGTALQSVTGLSFLLSTGEDYVSHGSKSFSGSESPSVDTAARILRPRKQHKAKGHSRKRRHFYEVFFGDLDAHWVLNRRIKVFWPLDQSWYYGLVNDYDKERKLHHVKYDDRDEEWIDLQNERFKLLLFPSEVPGKVERRKPKVQKSSPDEIKGSLKPRKEKEKRDLTTEDDGCMGSYMDSEPIISWLARSTRRVKSPSRAVKKQKTSSLSFKSVPQILPDEAVNVLHGSLRKGRSEVNRNCEFPDKLIDVTKQQKSALESTSCSKDSKSPIVYFRRRFRKTCLELSHTSEGNHGSRHPLGSVISYAPEGDGSGELEKPDVLSEILEPSRTLWYTDDVGLLKLTSPLIESGKFKVNLRYPVRSFLNDSFGAENLWLFRAFWLFHHGALMITWPRVHLEMLFVDNVVGLRFLLFEGCLEQALAFVFLVLSIFQQPNEQRRYVELQLPATSIRFKLTCSQHLRKQLVFAFYNYSGIKNSKWIYLDYKLKRHCLLTKQLPLSECTYDNIQTLQNGSKHSSVTTFCGQLSPIKGLQKRTRQGVKFMGSSKESAFVNISHSSSRFDEMYRKLPPLALSFTAAPTFFLSLHLKLLMEHCLARISFQDHDSVENPENSGCLMVDGCSSVEKCSNNGSGIILEENLKGSVCDADAAASDGWFSCSKPDLEADFSVSSNRGCIKSSEHYQNGNLHVSERSAGSIFPETTGTDAIVQLQAWQSNHLESDQFDLSRKPLIDGDKSNTASSSFLNGLSIEIPPCNQFEKSVDGELHSIQQPTDFSCNNGGIVPSPNPTAPRSTWHRNRSSTSSFGYLSHGWSDGKADTFQNGFSNGPKKPRTQVSYTLPFGGYDLNSKQKSIQKGIANKRIRRANEKRLSDVCRGPPRNLELLSCDANVLITAGDRGWRECGAQVLLELFERNEWKLSVKISGITKYSYKAHQFLQPGSTNRFTHAMMWKGGKDWILEFPDRSQWALFKEMHEECYNRNIRAASVKNIPIPGVRLIEESDDNGTEIAFIRSSSKYFRHVGTDVEMALDPCRVLYDMDSDDEQFILNIENSSECMNGCLGKISEEIFEKTMDMFEKAAFARQVDQFTSDEIEELVAGVGPMNVIKPIYEHWLQKRQKNGMPLIRHLQPPSWERYQQQVKEWELAMSKINATIPNGCQERAAPIEKPPMFAFCLKPRGLEVPNKGSKQRSQRKLSVTGHNNASFVEQDGYHSFGRRLNGFAFGDEKVVYPGHSYEYLDDSPLAQTSPRVFSPRDAGGMLMISDGLDRNPLHKLQRSKSKKQGAIISSNDSQMMAMYSHRMVGHRNGVHRWNMGFSEWPGRRNYQLEGSQRLLVEQLDSSDIDEFKLRDASGAAQHALNMAKLKREKAQRLLYRADLAIHKAVVALMTAEAIKASTEDSNGDG</sequence>
<dbReference type="RefSeq" id="XP_015886011.2">
    <property type="nucleotide sequence ID" value="XM_016030525.4"/>
</dbReference>
<dbReference type="SMART" id="SM00333">
    <property type="entry name" value="TUDOR"/>
    <property type="match status" value="1"/>
</dbReference>
<feature type="region of interest" description="Disordered" evidence="7">
    <location>
        <begin position="33"/>
        <end position="114"/>
    </location>
</feature>
<feature type="compositionally biased region" description="Basic residues" evidence="7">
    <location>
        <begin position="334"/>
        <end position="346"/>
    </location>
</feature>
<dbReference type="InParanoid" id="A0A6P3ZWA9"/>
<dbReference type="CDD" id="cd20404">
    <property type="entry name" value="Tudor_Agenet_AtEML-like"/>
    <property type="match status" value="1"/>
</dbReference>
<feature type="region of interest" description="Disordered" evidence="7">
    <location>
        <begin position="428"/>
        <end position="465"/>
    </location>
</feature>